<comment type="caution">
    <text evidence="3">The sequence shown here is derived from an EMBL/GenBank/DDBJ whole genome shotgun (WGS) entry which is preliminary data.</text>
</comment>
<keyword evidence="4" id="KW-1185">Reference proteome</keyword>
<dbReference type="Proteomes" id="UP000747542">
    <property type="component" value="Unassembled WGS sequence"/>
</dbReference>
<dbReference type="InterPro" id="IPR002557">
    <property type="entry name" value="Chitin-bd_dom"/>
</dbReference>
<evidence type="ECO:0000259" key="2">
    <source>
        <dbReference type="PROSITE" id="PS50940"/>
    </source>
</evidence>
<feature type="domain" description="Chitin-binding type-2" evidence="2">
    <location>
        <begin position="48"/>
        <end position="115"/>
    </location>
</feature>
<dbReference type="PANTHER" id="PTHR22933:SF43">
    <property type="entry name" value="LP10131P"/>
    <property type="match status" value="1"/>
</dbReference>
<sequence length="160" mass="17982">MFAKNIIFAVCVVGTCLALPRTRRDSSPEEYELPGNATAILVNPLQTGFTCGQRIYGYYADVDNGCQVFHVCHPFVDVDLLIKMRMFSFICGQGLVFDQEKLVCDFPENSVPCEAAAQFYDINNYFGRVDLNFREGETPLAPTSTDFQVQTFSELSQSFQ</sequence>
<dbReference type="SMART" id="SM00494">
    <property type="entry name" value="ChtBD2"/>
    <property type="match status" value="1"/>
</dbReference>
<evidence type="ECO:0000313" key="4">
    <source>
        <dbReference type="Proteomes" id="UP000747542"/>
    </source>
</evidence>
<accession>A0A8J5JH74</accession>
<evidence type="ECO:0000256" key="1">
    <source>
        <dbReference type="SAM" id="SignalP"/>
    </source>
</evidence>
<name>A0A8J5JH74_HOMAM</name>
<dbReference type="PROSITE" id="PS50940">
    <property type="entry name" value="CHIT_BIND_II"/>
    <property type="match status" value="1"/>
</dbReference>
<organism evidence="3 4">
    <name type="scientific">Homarus americanus</name>
    <name type="common">American lobster</name>
    <dbReference type="NCBI Taxonomy" id="6706"/>
    <lineage>
        <taxon>Eukaryota</taxon>
        <taxon>Metazoa</taxon>
        <taxon>Ecdysozoa</taxon>
        <taxon>Arthropoda</taxon>
        <taxon>Crustacea</taxon>
        <taxon>Multicrustacea</taxon>
        <taxon>Malacostraca</taxon>
        <taxon>Eumalacostraca</taxon>
        <taxon>Eucarida</taxon>
        <taxon>Decapoda</taxon>
        <taxon>Pleocyemata</taxon>
        <taxon>Astacidea</taxon>
        <taxon>Nephropoidea</taxon>
        <taxon>Nephropidae</taxon>
        <taxon>Homarus</taxon>
    </lineage>
</organism>
<dbReference type="EMBL" id="JAHLQT010039184">
    <property type="protein sequence ID" value="KAG7156251.1"/>
    <property type="molecule type" value="Genomic_DNA"/>
</dbReference>
<dbReference type="OrthoDB" id="6407151at2759"/>
<reference evidence="3" key="1">
    <citation type="journal article" date="2021" name="Sci. Adv.">
        <title>The American lobster genome reveals insights on longevity, neural, and immune adaptations.</title>
        <authorList>
            <person name="Polinski J.M."/>
            <person name="Zimin A.V."/>
            <person name="Clark K.F."/>
            <person name="Kohn A.B."/>
            <person name="Sadowski N."/>
            <person name="Timp W."/>
            <person name="Ptitsyn A."/>
            <person name="Khanna P."/>
            <person name="Romanova D.Y."/>
            <person name="Williams P."/>
            <person name="Greenwood S.J."/>
            <person name="Moroz L.L."/>
            <person name="Walt D.R."/>
            <person name="Bodnar A.G."/>
        </authorList>
    </citation>
    <scope>NUCLEOTIDE SEQUENCE</scope>
    <source>
        <strain evidence="3">GMGI-L3</strain>
    </source>
</reference>
<gene>
    <name evidence="3" type="ORF">Hamer_G005967</name>
</gene>
<dbReference type="GO" id="GO:0005576">
    <property type="term" value="C:extracellular region"/>
    <property type="evidence" value="ECO:0007669"/>
    <property type="project" value="InterPro"/>
</dbReference>
<dbReference type="GO" id="GO:0008061">
    <property type="term" value="F:chitin binding"/>
    <property type="evidence" value="ECO:0007669"/>
    <property type="project" value="InterPro"/>
</dbReference>
<dbReference type="PANTHER" id="PTHR22933">
    <property type="entry name" value="FI18007P1-RELATED"/>
    <property type="match status" value="1"/>
</dbReference>
<dbReference type="Pfam" id="PF01607">
    <property type="entry name" value="CBM_14"/>
    <property type="match status" value="1"/>
</dbReference>
<protein>
    <submittedName>
        <fullName evidence="3">U-scoloptoxin(01)-Cw1a-like 14</fullName>
    </submittedName>
</protein>
<feature type="chain" id="PRO_5035203436" evidence="1">
    <location>
        <begin position="19"/>
        <end position="160"/>
    </location>
</feature>
<evidence type="ECO:0000313" key="3">
    <source>
        <dbReference type="EMBL" id="KAG7156251.1"/>
    </source>
</evidence>
<feature type="signal peptide" evidence="1">
    <location>
        <begin position="1"/>
        <end position="18"/>
    </location>
</feature>
<dbReference type="AlphaFoldDB" id="A0A8J5JH74"/>
<dbReference type="InterPro" id="IPR052976">
    <property type="entry name" value="Scoloptoxin-like"/>
</dbReference>
<proteinExistence type="predicted"/>
<keyword evidence="1" id="KW-0732">Signal</keyword>